<comment type="subcellular location">
    <subcellularLocation>
        <location evidence="2">Cytoplasm</location>
    </subcellularLocation>
    <subcellularLocation>
        <location evidence="1">Nucleus</location>
    </subcellularLocation>
</comment>
<evidence type="ECO:0000256" key="2">
    <source>
        <dbReference type="ARBA" id="ARBA00004496"/>
    </source>
</evidence>
<evidence type="ECO:0000256" key="3">
    <source>
        <dbReference type="ARBA" id="ARBA00008056"/>
    </source>
</evidence>
<name>A0A7C9CRN9_OPUST</name>
<dbReference type="InterPro" id="IPR027443">
    <property type="entry name" value="IPNS-like_sf"/>
</dbReference>
<feature type="domain" description="Fe2OG dioxygenase" evidence="11">
    <location>
        <begin position="225"/>
        <end position="325"/>
    </location>
</feature>
<dbReference type="GO" id="GO:0005634">
    <property type="term" value="C:nucleus"/>
    <property type="evidence" value="ECO:0007669"/>
    <property type="project" value="UniProtKB-SubCell"/>
</dbReference>
<evidence type="ECO:0000256" key="6">
    <source>
        <dbReference type="ARBA" id="ARBA00023004"/>
    </source>
</evidence>
<organism evidence="12">
    <name type="scientific">Opuntia streptacantha</name>
    <name type="common">Prickly pear cactus</name>
    <name type="synonym">Opuntia cardona</name>
    <dbReference type="NCBI Taxonomy" id="393608"/>
    <lineage>
        <taxon>Eukaryota</taxon>
        <taxon>Viridiplantae</taxon>
        <taxon>Streptophyta</taxon>
        <taxon>Embryophyta</taxon>
        <taxon>Tracheophyta</taxon>
        <taxon>Spermatophyta</taxon>
        <taxon>Magnoliopsida</taxon>
        <taxon>eudicotyledons</taxon>
        <taxon>Gunneridae</taxon>
        <taxon>Pentapetalae</taxon>
        <taxon>Caryophyllales</taxon>
        <taxon>Cactineae</taxon>
        <taxon>Cactaceae</taxon>
        <taxon>Opuntioideae</taxon>
        <taxon>Opuntia</taxon>
    </lineage>
</organism>
<keyword evidence="5 9" id="KW-0479">Metal-binding</keyword>
<dbReference type="Pfam" id="PF14226">
    <property type="entry name" value="DIOX_N"/>
    <property type="match status" value="1"/>
</dbReference>
<dbReference type="SUPFAM" id="SSF51197">
    <property type="entry name" value="Clavaminate synthase-like"/>
    <property type="match status" value="1"/>
</dbReference>
<dbReference type="Pfam" id="PF03171">
    <property type="entry name" value="2OG-FeII_Oxy"/>
    <property type="match status" value="1"/>
</dbReference>
<proteinExistence type="inferred from homology"/>
<dbReference type="InterPro" id="IPR026992">
    <property type="entry name" value="DIOX_N"/>
</dbReference>
<evidence type="ECO:0000256" key="1">
    <source>
        <dbReference type="ARBA" id="ARBA00004123"/>
    </source>
</evidence>
<keyword evidence="7" id="KW-0539">Nucleus</keyword>
<comment type="function">
    <text evidence="8">Involved in the regulation of shoot development and salicylic acid (SA) homeostasis.</text>
</comment>
<evidence type="ECO:0000313" key="12">
    <source>
        <dbReference type="EMBL" id="MBA4621008.1"/>
    </source>
</evidence>
<keyword evidence="6 9" id="KW-0408">Iron</keyword>
<keyword evidence="4" id="KW-0963">Cytoplasm</keyword>
<evidence type="ECO:0000256" key="8">
    <source>
        <dbReference type="ARBA" id="ARBA00059922"/>
    </source>
</evidence>
<dbReference type="InterPro" id="IPR005123">
    <property type="entry name" value="Oxoglu/Fe-dep_dioxygenase_dom"/>
</dbReference>
<keyword evidence="9" id="KW-0560">Oxidoreductase</keyword>
<dbReference type="GO" id="GO:0005737">
    <property type="term" value="C:cytoplasm"/>
    <property type="evidence" value="ECO:0007669"/>
    <property type="project" value="UniProtKB-SubCell"/>
</dbReference>
<evidence type="ECO:0000256" key="9">
    <source>
        <dbReference type="RuleBase" id="RU003682"/>
    </source>
</evidence>
<evidence type="ECO:0000256" key="10">
    <source>
        <dbReference type="SAM" id="MobiDB-lite"/>
    </source>
</evidence>
<dbReference type="GO" id="GO:0016491">
    <property type="term" value="F:oxidoreductase activity"/>
    <property type="evidence" value="ECO:0007669"/>
    <property type="project" value="UniProtKB-KW"/>
</dbReference>
<dbReference type="FunFam" id="2.60.120.330:FF:000015">
    <property type="entry name" value="Protein DMR6-LIKE OXYGENASE 1"/>
    <property type="match status" value="1"/>
</dbReference>
<sequence length="377" mass="41833">MGGISSPIPNESAHSHAATPDHNSKLKSIKEVAESPNLLSNIPSNYAYFPEGAASAVDNNDSESHLLDHDSIPVIDFSLLQSASLDQRSKVIGDLGDACQRWGFFMVVNHGVPKILMDSMLDKCNEFFNLTSEEKRKFEGKHVLDPIRCGTSFNTAVEEVNFWRDYLKVMVHPQFHSPSKPPRFSEVSLEYCKQIRHVARVLLKGLSASLGLDELEIERSMDLEMGQQILIANYYPPCPRPDLAIGMPPHSDHGLLTFLAQNQVDGLQIMHDGKWVPVHALPNAFLVNTGDHIEIFSNGIYRSVLHRAVVNSREPRISLAVANGPSLNAIVTPALQLMDNHSDSTGARYKSMAYGEYVRLQQSSRLNGKSALDNLRV</sequence>
<dbReference type="InterPro" id="IPR050295">
    <property type="entry name" value="Plant_2OG-oxidoreductases"/>
</dbReference>
<dbReference type="AlphaFoldDB" id="A0A7C9CRN9"/>
<dbReference type="GO" id="GO:0046872">
    <property type="term" value="F:metal ion binding"/>
    <property type="evidence" value="ECO:0007669"/>
    <property type="project" value="UniProtKB-KW"/>
</dbReference>
<evidence type="ECO:0000256" key="5">
    <source>
        <dbReference type="ARBA" id="ARBA00022723"/>
    </source>
</evidence>
<reference evidence="12" key="2">
    <citation type="submission" date="2020-07" db="EMBL/GenBank/DDBJ databases">
        <authorList>
            <person name="Vera ALvarez R."/>
            <person name="Arias-Moreno D.M."/>
            <person name="Jimenez-Jacinto V."/>
            <person name="Jimenez-Bremont J.F."/>
            <person name="Swaminathan K."/>
            <person name="Moose S.P."/>
            <person name="Guerrero-Gonzalez M.L."/>
            <person name="Marino-Ramirez L."/>
            <person name="Landsman D."/>
            <person name="Rodriguez-Kessler M."/>
            <person name="Delgado-Sanchez P."/>
        </authorList>
    </citation>
    <scope>NUCLEOTIDE SEQUENCE</scope>
    <source>
        <tissue evidence="12">Cladode</tissue>
    </source>
</reference>
<evidence type="ECO:0000256" key="4">
    <source>
        <dbReference type="ARBA" id="ARBA00022490"/>
    </source>
</evidence>
<dbReference type="PANTHER" id="PTHR47991">
    <property type="entry name" value="OXOGLUTARATE/IRON-DEPENDENT DIOXYGENASE"/>
    <property type="match status" value="1"/>
</dbReference>
<dbReference type="InterPro" id="IPR044861">
    <property type="entry name" value="IPNS-like_FE2OG_OXY"/>
</dbReference>
<accession>A0A7C9CRN9</accession>
<evidence type="ECO:0000256" key="7">
    <source>
        <dbReference type="ARBA" id="ARBA00023242"/>
    </source>
</evidence>
<comment type="similarity">
    <text evidence="3 9">Belongs to the iron/ascorbate-dependent oxidoreductase family.</text>
</comment>
<evidence type="ECO:0000259" key="11">
    <source>
        <dbReference type="PROSITE" id="PS51471"/>
    </source>
</evidence>
<protein>
    <recommendedName>
        <fullName evidence="11">Fe2OG dioxygenase domain-containing protein</fullName>
    </recommendedName>
</protein>
<dbReference type="PROSITE" id="PS51471">
    <property type="entry name" value="FE2OG_OXY"/>
    <property type="match status" value="1"/>
</dbReference>
<reference evidence="12" key="1">
    <citation type="journal article" date="2013" name="J. Plant Res.">
        <title>Effect of fungi and light on seed germination of three Opuntia species from semiarid lands of central Mexico.</title>
        <authorList>
            <person name="Delgado-Sanchez P."/>
            <person name="Jimenez-Bremont J.F."/>
            <person name="Guerrero-Gonzalez Mde L."/>
            <person name="Flores J."/>
        </authorList>
    </citation>
    <scope>NUCLEOTIDE SEQUENCE</scope>
    <source>
        <tissue evidence="12">Cladode</tissue>
    </source>
</reference>
<dbReference type="Gene3D" id="2.60.120.330">
    <property type="entry name" value="B-lactam Antibiotic, Isopenicillin N Synthase, Chain"/>
    <property type="match status" value="1"/>
</dbReference>
<feature type="region of interest" description="Disordered" evidence="10">
    <location>
        <begin position="1"/>
        <end position="27"/>
    </location>
</feature>
<dbReference type="EMBL" id="GISG01032613">
    <property type="protein sequence ID" value="MBA4621008.1"/>
    <property type="molecule type" value="Transcribed_RNA"/>
</dbReference>